<proteinExistence type="predicted"/>
<sequence>MDYVDVRDESDVDKMDIDAVFNWLDGRQINYQLYSLDEMKQLIRVALRSTKRESSDVKDLFRSKTAVSDIKEVLTHDKDLRDHIGSFYDELLNTLRKKPNWTYLYKYLSTWCGCGDIVTKLNEHKDELQRKDCPIVIAGETSAGKSCFLNLLLGEKVLPVSLLCATSTICLVHPIASGEVPYFTVDGQRNPVENKDELIGKLKTILTARHETEKIKQVDVYIEVPLVGENKHIIFVDTPGVGESEQMSDKVFEYLPNAAAFIYVLNSANAGGVQEDKLVQIFKKVEEMNQSSCLFSFDPMCTMFVCNKWDVIEERTKREEGTEDKVWDDTLLKLRHFLPECQWENQLYKMSTTEAIRYMENDMNDSDKYSKLKIGLKKLLYKSQTSKSNMHLRWLRSFMQQVSVYVSARKHGVVATEAERIRKHEEIDMKLKKAEEDTELVKNRLIESCKRKLSAMTHAVHTFLNEDDVQKRLKTCASELLHSITAPDDDAFQYIATKHIMKIVGQEIEAWEHDSGFWKRTVEDMRCEMEKEFGLLDDECCVAEEAIECRKLAFKARAFSGFDTSSLWEKLHNGFQSVQNGFTAILNGRQYMVGRIIKKSVIQIAKFVHREAYLRHLLKVVAKECFSEESIHKSIKESLFSQIKRKIISQCDKHILCRIKACTVLNECILQDTRTQSEITQETSEIHEELLRLKAKLNNHEKKSTGLQNSSHTSL</sequence>
<dbReference type="Pfam" id="PF00350">
    <property type="entry name" value="Dynamin_N"/>
    <property type="match status" value="1"/>
</dbReference>
<evidence type="ECO:0000259" key="2">
    <source>
        <dbReference type="Pfam" id="PF00350"/>
    </source>
</evidence>
<dbReference type="InterPro" id="IPR045063">
    <property type="entry name" value="Dynamin_N"/>
</dbReference>
<dbReference type="InterPro" id="IPR027417">
    <property type="entry name" value="P-loop_NTPase"/>
</dbReference>
<dbReference type="Gene3D" id="3.40.50.300">
    <property type="entry name" value="P-loop containing nucleotide triphosphate hydrolases"/>
    <property type="match status" value="1"/>
</dbReference>
<dbReference type="SUPFAM" id="SSF52540">
    <property type="entry name" value="P-loop containing nucleoside triphosphate hydrolases"/>
    <property type="match status" value="1"/>
</dbReference>
<dbReference type="EMBL" id="JAIWYP010000011">
    <property type="protein sequence ID" value="KAH3734380.1"/>
    <property type="molecule type" value="Genomic_DNA"/>
</dbReference>
<dbReference type="OrthoDB" id="5981483at2759"/>
<accession>A0A9D4HTF3</accession>
<evidence type="ECO:0000313" key="4">
    <source>
        <dbReference type="Proteomes" id="UP000828390"/>
    </source>
</evidence>
<reference evidence="3" key="1">
    <citation type="journal article" date="2019" name="bioRxiv">
        <title>The Genome of the Zebra Mussel, Dreissena polymorpha: A Resource for Invasive Species Research.</title>
        <authorList>
            <person name="McCartney M.A."/>
            <person name="Auch B."/>
            <person name="Kono T."/>
            <person name="Mallez S."/>
            <person name="Zhang Y."/>
            <person name="Obille A."/>
            <person name="Becker A."/>
            <person name="Abrahante J.E."/>
            <person name="Garbe J."/>
            <person name="Badalamenti J.P."/>
            <person name="Herman A."/>
            <person name="Mangelson H."/>
            <person name="Liachko I."/>
            <person name="Sullivan S."/>
            <person name="Sone E.D."/>
            <person name="Koren S."/>
            <person name="Silverstein K.A.T."/>
            <person name="Beckman K.B."/>
            <person name="Gohl D.M."/>
        </authorList>
    </citation>
    <scope>NUCLEOTIDE SEQUENCE</scope>
    <source>
        <strain evidence="3">Duluth1</strain>
        <tissue evidence="3">Whole animal</tissue>
    </source>
</reference>
<protein>
    <recommendedName>
        <fullName evidence="2">Dynamin N-terminal domain-containing protein</fullName>
    </recommendedName>
</protein>
<dbReference type="AlphaFoldDB" id="A0A9D4HTF3"/>
<comment type="caution">
    <text evidence="3">The sequence shown here is derived from an EMBL/GenBank/DDBJ whole genome shotgun (WGS) entry which is preliminary data.</text>
</comment>
<name>A0A9D4HTF3_DREPO</name>
<dbReference type="Proteomes" id="UP000828390">
    <property type="component" value="Unassembled WGS sequence"/>
</dbReference>
<evidence type="ECO:0000313" key="3">
    <source>
        <dbReference type="EMBL" id="KAH3734380.1"/>
    </source>
</evidence>
<gene>
    <name evidence="3" type="ORF">DPMN_040819</name>
</gene>
<reference evidence="3" key="2">
    <citation type="submission" date="2020-11" db="EMBL/GenBank/DDBJ databases">
        <authorList>
            <person name="McCartney M.A."/>
            <person name="Auch B."/>
            <person name="Kono T."/>
            <person name="Mallez S."/>
            <person name="Becker A."/>
            <person name="Gohl D.M."/>
            <person name="Silverstein K.A.T."/>
            <person name="Koren S."/>
            <person name="Bechman K.B."/>
            <person name="Herman A."/>
            <person name="Abrahante J.E."/>
            <person name="Garbe J."/>
        </authorList>
    </citation>
    <scope>NUCLEOTIDE SEQUENCE</scope>
    <source>
        <strain evidence="3">Duluth1</strain>
        <tissue evidence="3">Whole animal</tissue>
    </source>
</reference>
<organism evidence="3 4">
    <name type="scientific">Dreissena polymorpha</name>
    <name type="common">Zebra mussel</name>
    <name type="synonym">Mytilus polymorpha</name>
    <dbReference type="NCBI Taxonomy" id="45954"/>
    <lineage>
        <taxon>Eukaryota</taxon>
        <taxon>Metazoa</taxon>
        <taxon>Spiralia</taxon>
        <taxon>Lophotrochozoa</taxon>
        <taxon>Mollusca</taxon>
        <taxon>Bivalvia</taxon>
        <taxon>Autobranchia</taxon>
        <taxon>Heteroconchia</taxon>
        <taxon>Euheterodonta</taxon>
        <taxon>Imparidentia</taxon>
        <taxon>Neoheterodontei</taxon>
        <taxon>Myida</taxon>
        <taxon>Dreissenoidea</taxon>
        <taxon>Dreissenidae</taxon>
        <taxon>Dreissena</taxon>
    </lineage>
</organism>
<keyword evidence="4" id="KW-1185">Reference proteome</keyword>
<feature type="coiled-coil region" evidence="1">
    <location>
        <begin position="683"/>
        <end position="710"/>
    </location>
</feature>
<feature type="domain" description="Dynamin N-terminal" evidence="2">
    <location>
        <begin position="135"/>
        <end position="276"/>
    </location>
</feature>
<keyword evidence="1" id="KW-0175">Coiled coil</keyword>
<dbReference type="PANTHER" id="PTHR26392">
    <property type="entry name" value="MITOGEN-ACTIVATED PROTEIN KINASE KINASE KINASE 7-RELATED"/>
    <property type="match status" value="1"/>
</dbReference>
<evidence type="ECO:0000256" key="1">
    <source>
        <dbReference type="SAM" id="Coils"/>
    </source>
</evidence>
<dbReference type="PANTHER" id="PTHR26392:SF92">
    <property type="entry name" value="PROTEIN KINASE DOMAIN-CONTAINING PROTEIN"/>
    <property type="match status" value="1"/>
</dbReference>